<dbReference type="PANTHER" id="PTHR33285">
    <property type="entry name" value="PHYTOSULFOKINES 3"/>
    <property type="match status" value="1"/>
</dbReference>
<evidence type="ECO:0000256" key="8">
    <source>
        <dbReference type="ARBA" id="ARBA00023030"/>
    </source>
</evidence>
<dbReference type="GO" id="GO:0008083">
    <property type="term" value="F:growth factor activity"/>
    <property type="evidence" value="ECO:0007669"/>
    <property type="project" value="UniProtKB-UniRule"/>
</dbReference>
<keyword evidence="12" id="KW-1185">Reference proteome</keyword>
<comment type="similarity">
    <text evidence="2 9">Belongs to the phytosulfokine family.</text>
</comment>
<proteinExistence type="inferred from homology"/>
<keyword evidence="8 9" id="KW-0339">Growth factor</keyword>
<sequence>MAKVATFFILTLLLVSTVSFAARFGPASPSQPQAEGLAVETEQSSDGVEDSCDGVGEDECLMRRTLAAHVDYIYTQKHKP</sequence>
<dbReference type="InterPro" id="IPR009438">
    <property type="entry name" value="Phytosulfokine"/>
</dbReference>
<comment type="caution">
    <text evidence="11">The sequence shown here is derived from an EMBL/GenBank/DDBJ whole genome shotgun (WGS) entry which is preliminary data.</text>
</comment>
<gene>
    <name evidence="11" type="ORF">F3Y22_tig00111947pilonHSYRG00077</name>
</gene>
<dbReference type="Proteomes" id="UP000436088">
    <property type="component" value="Unassembled WGS sequence"/>
</dbReference>
<keyword evidence="4 9" id="KW-0964">Secreted</keyword>
<evidence type="ECO:0000256" key="4">
    <source>
        <dbReference type="ARBA" id="ARBA00022525"/>
    </source>
</evidence>
<protein>
    <recommendedName>
        <fullName evidence="9">Phytosulfokine</fullName>
    </recommendedName>
    <component>
        <recommendedName>
            <fullName evidence="9">Phytosulfokine-alpha</fullName>
            <shortName evidence="9">PSK-alpha</shortName>
            <shortName evidence="9">Phytosulfokine-a</shortName>
        </recommendedName>
    </component>
    <component>
        <recommendedName>
            <fullName evidence="9">Phytosulfokine-beta</fullName>
            <shortName evidence="9">PSK-beta</shortName>
            <shortName evidence="9">Phytosulfokine-b</shortName>
        </recommendedName>
    </component>
</protein>
<keyword evidence="5 9" id="KW-0765">Sulfation</keyword>
<dbReference type="GO" id="GO:0005576">
    <property type="term" value="C:extracellular region"/>
    <property type="evidence" value="ECO:0007669"/>
    <property type="project" value="UniProtKB-SubCell"/>
</dbReference>
<evidence type="ECO:0000256" key="10">
    <source>
        <dbReference type="SAM" id="MobiDB-lite"/>
    </source>
</evidence>
<evidence type="ECO:0000313" key="12">
    <source>
        <dbReference type="Proteomes" id="UP000436088"/>
    </source>
</evidence>
<reference evidence="11" key="1">
    <citation type="submission" date="2019-09" db="EMBL/GenBank/DDBJ databases">
        <title>Draft genome information of white flower Hibiscus syriacus.</title>
        <authorList>
            <person name="Kim Y.-M."/>
        </authorList>
    </citation>
    <scope>NUCLEOTIDE SEQUENCE [LARGE SCALE GENOMIC DNA]</scope>
    <source>
        <strain evidence="11">YM2019G1</strain>
    </source>
</reference>
<evidence type="ECO:0000256" key="5">
    <source>
        <dbReference type="ARBA" id="ARBA00022641"/>
    </source>
</evidence>
<evidence type="ECO:0000256" key="7">
    <source>
        <dbReference type="ARBA" id="ARBA00022782"/>
    </source>
</evidence>
<accession>A0A6A2X8W3</accession>
<evidence type="ECO:0000256" key="2">
    <source>
        <dbReference type="ARBA" id="ARBA00010781"/>
    </source>
</evidence>
<comment type="PTM">
    <text evidence="9">Sulfation is important for activity and for the binding to a putative membrane receptor.</text>
</comment>
<dbReference type="GO" id="GO:0030154">
    <property type="term" value="P:cell differentiation"/>
    <property type="evidence" value="ECO:0007669"/>
    <property type="project" value="UniProtKB-UniRule"/>
</dbReference>
<keyword evidence="6 9" id="KW-0732">Signal</keyword>
<feature type="chain" id="PRO_5031605768" description="Phytosulfokine" evidence="9">
    <location>
        <begin position="22"/>
        <end position="80"/>
    </location>
</feature>
<feature type="signal peptide" evidence="9">
    <location>
        <begin position="1"/>
        <end position="21"/>
    </location>
</feature>
<comment type="PTM">
    <text evidence="9">PSK-alpha is produced by endopeptidase digestion. PSK-beta is produced from PSK-alpha by exopeptidase digestion.</text>
</comment>
<evidence type="ECO:0000256" key="9">
    <source>
        <dbReference type="RuleBase" id="RU368031"/>
    </source>
</evidence>
<keyword evidence="7 9" id="KW-0221">Differentiation</keyword>
<evidence type="ECO:0000256" key="1">
    <source>
        <dbReference type="ARBA" id="ARBA00004613"/>
    </source>
</evidence>
<dbReference type="GO" id="GO:0008283">
    <property type="term" value="P:cell population proliferation"/>
    <property type="evidence" value="ECO:0007669"/>
    <property type="project" value="UniProtKB-UniRule"/>
</dbReference>
<evidence type="ECO:0000256" key="6">
    <source>
        <dbReference type="ARBA" id="ARBA00022729"/>
    </source>
</evidence>
<dbReference type="Pfam" id="PF06404">
    <property type="entry name" value="PSK"/>
    <property type="match status" value="1"/>
</dbReference>
<comment type="function">
    <text evidence="9">Promotes plant cell differentiation, organogenesis and somatic embryogenesis as well as cell proliferation.</text>
</comment>
<evidence type="ECO:0000313" key="11">
    <source>
        <dbReference type="EMBL" id="KAE8671478.1"/>
    </source>
</evidence>
<dbReference type="EMBL" id="VEPZ02001468">
    <property type="protein sequence ID" value="KAE8671478.1"/>
    <property type="molecule type" value="Genomic_DNA"/>
</dbReference>
<keyword evidence="3 9" id="KW-0217">Developmental protein</keyword>
<dbReference type="PANTHER" id="PTHR33285:SF28">
    <property type="entry name" value="PHYTOSULFOKINE"/>
    <property type="match status" value="1"/>
</dbReference>
<feature type="region of interest" description="Disordered" evidence="10">
    <location>
        <begin position="27"/>
        <end position="53"/>
    </location>
</feature>
<name>A0A6A2X8W3_HIBSY</name>
<comment type="subcellular location">
    <subcellularLocation>
        <location evidence="1 9">Secreted</location>
    </subcellularLocation>
</comment>
<organism evidence="11 12">
    <name type="scientific">Hibiscus syriacus</name>
    <name type="common">Rose of Sharon</name>
    <dbReference type="NCBI Taxonomy" id="106335"/>
    <lineage>
        <taxon>Eukaryota</taxon>
        <taxon>Viridiplantae</taxon>
        <taxon>Streptophyta</taxon>
        <taxon>Embryophyta</taxon>
        <taxon>Tracheophyta</taxon>
        <taxon>Spermatophyta</taxon>
        <taxon>Magnoliopsida</taxon>
        <taxon>eudicotyledons</taxon>
        <taxon>Gunneridae</taxon>
        <taxon>Pentapetalae</taxon>
        <taxon>rosids</taxon>
        <taxon>malvids</taxon>
        <taxon>Malvales</taxon>
        <taxon>Malvaceae</taxon>
        <taxon>Malvoideae</taxon>
        <taxon>Hibiscus</taxon>
    </lineage>
</organism>
<dbReference type="AlphaFoldDB" id="A0A6A2X8W3"/>
<evidence type="ECO:0000256" key="3">
    <source>
        <dbReference type="ARBA" id="ARBA00022473"/>
    </source>
</evidence>